<evidence type="ECO:0000259" key="3">
    <source>
        <dbReference type="Pfam" id="PF01551"/>
    </source>
</evidence>
<dbReference type="Gene3D" id="2.70.70.10">
    <property type="entry name" value="Glucose Permease (Domain IIA)"/>
    <property type="match status" value="1"/>
</dbReference>
<proteinExistence type="predicted"/>
<gene>
    <name evidence="4" type="ORF">LC087_12095</name>
</gene>
<dbReference type="SUPFAM" id="SSF51261">
    <property type="entry name" value="Duplicated hybrid motif"/>
    <property type="match status" value="1"/>
</dbReference>
<accession>A0ABY9JQD8</accession>
<organism evidence="4 5">
    <name type="scientific">Bacillus carboniphilus</name>
    <dbReference type="NCBI Taxonomy" id="86663"/>
    <lineage>
        <taxon>Bacteria</taxon>
        <taxon>Bacillati</taxon>
        <taxon>Bacillota</taxon>
        <taxon>Bacilli</taxon>
        <taxon>Bacillales</taxon>
        <taxon>Bacillaceae</taxon>
        <taxon>Bacillus</taxon>
    </lineage>
</organism>
<protein>
    <submittedName>
        <fullName evidence="4">M23 family metallopeptidase</fullName>
        <ecNumber evidence="4">3.4.-.-</ecNumber>
    </submittedName>
</protein>
<sequence>MREEEKNRSSQKFDFRKILRKKWVLPAIYLLSAAAILSGVLWYQSASNDESLSNEEEKSTDISFRDEPAVEVNAALENFKMPINDVASTKIVKKFYEDDGTPEEQEAALVFYNNTYQPNQGIDIASEDGKDFDVVASLSGTVLEAKEDPLFGYVIELEHEKGVVTRYLSLQSVEVEKGDEVKQGQVLGKAGENQFNTEDGIHVHFEVRKDDMAYNPEKWIEKSLSSFVDAQESEADTEESEEEQTEDGSSEDDNEESSNEPETSDDSIDS</sequence>
<evidence type="ECO:0000313" key="4">
    <source>
        <dbReference type="EMBL" id="WLR41619.1"/>
    </source>
</evidence>
<dbReference type="InterPro" id="IPR050570">
    <property type="entry name" value="Cell_wall_metabolism_enzyme"/>
</dbReference>
<dbReference type="PANTHER" id="PTHR21666:SF291">
    <property type="entry name" value="STAGE II SPORULATION PROTEIN Q"/>
    <property type="match status" value="1"/>
</dbReference>
<feature type="region of interest" description="Disordered" evidence="1">
    <location>
        <begin position="225"/>
        <end position="270"/>
    </location>
</feature>
<keyword evidence="2" id="KW-0472">Membrane</keyword>
<dbReference type="CDD" id="cd12797">
    <property type="entry name" value="M23_peptidase"/>
    <property type="match status" value="1"/>
</dbReference>
<keyword evidence="5" id="KW-1185">Reference proteome</keyword>
<keyword evidence="4" id="KW-0378">Hydrolase</keyword>
<dbReference type="PANTHER" id="PTHR21666">
    <property type="entry name" value="PEPTIDASE-RELATED"/>
    <property type="match status" value="1"/>
</dbReference>
<dbReference type="Pfam" id="PF01551">
    <property type="entry name" value="Peptidase_M23"/>
    <property type="match status" value="1"/>
</dbReference>
<dbReference type="InterPro" id="IPR011055">
    <property type="entry name" value="Dup_hybrid_motif"/>
</dbReference>
<keyword evidence="2" id="KW-0812">Transmembrane</keyword>
<reference evidence="4 5" key="1">
    <citation type="submission" date="2023-06" db="EMBL/GenBank/DDBJ databases">
        <title>Five Gram-positive bacteria isolated from mangrove sediments in Shenzhen, Guangdong, China.</title>
        <authorList>
            <person name="Yu S."/>
            <person name="Zheng W."/>
            <person name="Huang Y."/>
        </authorList>
    </citation>
    <scope>NUCLEOTIDE SEQUENCE [LARGE SCALE GENOMIC DNA]</scope>
    <source>
        <strain evidence="4 5">SaN35-3</strain>
    </source>
</reference>
<dbReference type="Proteomes" id="UP001197974">
    <property type="component" value="Chromosome"/>
</dbReference>
<name>A0ABY9JQD8_9BACI</name>
<evidence type="ECO:0000256" key="1">
    <source>
        <dbReference type="SAM" id="MobiDB-lite"/>
    </source>
</evidence>
<dbReference type="EC" id="3.4.-.-" evidence="4"/>
<dbReference type="RefSeq" id="WP_226543038.1">
    <property type="nucleotide sequence ID" value="NZ_CP129013.1"/>
</dbReference>
<feature type="transmembrane region" description="Helical" evidence="2">
    <location>
        <begin position="23"/>
        <end position="43"/>
    </location>
</feature>
<dbReference type="EMBL" id="CP129013">
    <property type="protein sequence ID" value="WLR41619.1"/>
    <property type="molecule type" value="Genomic_DNA"/>
</dbReference>
<feature type="compositionally biased region" description="Acidic residues" evidence="1">
    <location>
        <begin position="231"/>
        <end position="270"/>
    </location>
</feature>
<dbReference type="InterPro" id="IPR016047">
    <property type="entry name" value="M23ase_b-sheet_dom"/>
</dbReference>
<dbReference type="GO" id="GO:0016787">
    <property type="term" value="F:hydrolase activity"/>
    <property type="evidence" value="ECO:0007669"/>
    <property type="project" value="UniProtKB-KW"/>
</dbReference>
<evidence type="ECO:0000313" key="5">
    <source>
        <dbReference type="Proteomes" id="UP001197974"/>
    </source>
</evidence>
<feature type="domain" description="M23ase beta-sheet core" evidence="3">
    <location>
        <begin position="118"/>
        <end position="216"/>
    </location>
</feature>
<evidence type="ECO:0000256" key="2">
    <source>
        <dbReference type="SAM" id="Phobius"/>
    </source>
</evidence>
<keyword evidence="2" id="KW-1133">Transmembrane helix</keyword>